<dbReference type="InterPro" id="IPR005493">
    <property type="entry name" value="RraA/RraA-like"/>
</dbReference>
<dbReference type="InterPro" id="IPR001754">
    <property type="entry name" value="OMPdeCOase_dom"/>
</dbReference>
<proteinExistence type="inferred from homology"/>
<dbReference type="SUPFAM" id="SSF51366">
    <property type="entry name" value="Ribulose-phoshate binding barrel"/>
    <property type="match status" value="1"/>
</dbReference>
<dbReference type="GO" id="GO:0019854">
    <property type="term" value="P:L-ascorbic acid catabolic process"/>
    <property type="evidence" value="ECO:0007669"/>
    <property type="project" value="TreeGrafter"/>
</dbReference>
<dbReference type="eggNOG" id="arCOG00053">
    <property type="taxonomic scope" value="Archaea"/>
</dbReference>
<keyword evidence="8" id="KW-1185">Reference proteome</keyword>
<evidence type="ECO:0000313" key="8">
    <source>
        <dbReference type="Proteomes" id="UP000001400"/>
    </source>
</evidence>
<dbReference type="PIRSF" id="PIRSF037137">
    <property type="entry name" value="HPS_DMK_prd"/>
    <property type="match status" value="1"/>
</dbReference>
<comment type="catalytic activity">
    <reaction evidence="1">
        <text>D-ribulose 5-phosphate + formaldehyde = D-arabino-hex-3-ulose 6-phosphate</text>
        <dbReference type="Rhea" id="RHEA:25201"/>
        <dbReference type="ChEBI" id="CHEBI:16842"/>
        <dbReference type="ChEBI" id="CHEBI:58121"/>
        <dbReference type="ChEBI" id="CHEBI:58542"/>
        <dbReference type="EC" id="4.1.2.43"/>
    </reaction>
</comment>
<sequence length="426" mass="45875">MPILQVALDFMILERALKVADEAVKGGADWIEVGTPLIKSEGMRAVREIKRRFKKTVVADLKTMDVGRVEVEMATKSGASVVTVLSLADDSTIEDSIKAARKYGARVMVDLINHPEPAKRAKEVEKLGADYVCVHVGVDQQMLGKNPLEILREVASTVSIPVAAAGGINSETAADIVKNGADIVIVGGAIIKAPNVEEAARKIKEAIEKGIKIKSELYKKYGEEELKDAFMKVSTPNLSDAMHRKGALGDFIKLGGGKVVGKAVTVRTLDGDWAKAVEAIDVANPGDVIVIDAQDGKTAVWGELATWSCKVKGIAGVVIYGAARDVDEIKKADYPVFARHIAPNAGEPKGFGEIGVELNIMGVKIKPGDWIIGDESGIAVVPREDAVEIANRALDVMEHENRIREEIKRGGTLSSVMELEKWEVER</sequence>
<dbReference type="PANTHER" id="PTHR35039">
    <property type="entry name" value="3-KETO-L-GULONATE-6-PHOSPHATE DECARBOXYLASE SGBH-RELATED"/>
    <property type="match status" value="1"/>
</dbReference>
<dbReference type="KEGG" id="abi:Aboo_0457"/>
<dbReference type="NCBIfam" id="NF005442">
    <property type="entry name" value="PRK07028.1"/>
    <property type="match status" value="1"/>
</dbReference>
<dbReference type="RefSeq" id="WP_008082110.1">
    <property type="nucleotide sequence ID" value="NC_013926.1"/>
</dbReference>
<protein>
    <recommendedName>
        <fullName evidence="3">3-hexulose-6-phosphate synthase</fullName>
        <ecNumber evidence="3">4.1.2.43</ecNumber>
    </recommendedName>
</protein>
<name>B5IA94_ACIB4</name>
<dbReference type="SUPFAM" id="SSF89562">
    <property type="entry name" value="RraA-like"/>
    <property type="match status" value="1"/>
</dbReference>
<dbReference type="CDD" id="cd16841">
    <property type="entry name" value="RraA_family"/>
    <property type="match status" value="1"/>
</dbReference>
<evidence type="ECO:0000256" key="3">
    <source>
        <dbReference type="ARBA" id="ARBA00012890"/>
    </source>
</evidence>
<dbReference type="InterPro" id="IPR036704">
    <property type="entry name" value="RraA/RraA-like_sf"/>
</dbReference>
<evidence type="ECO:0000256" key="2">
    <source>
        <dbReference type="ARBA" id="ARBA00006350"/>
    </source>
</evidence>
<dbReference type="InterPro" id="IPR041710">
    <property type="entry name" value="HPS/KGPDC"/>
</dbReference>
<evidence type="ECO:0000259" key="6">
    <source>
        <dbReference type="SMART" id="SM00934"/>
    </source>
</evidence>
<feature type="domain" description="Orotidine 5'-phosphate decarboxylase" evidence="6">
    <location>
        <begin position="3"/>
        <end position="203"/>
    </location>
</feature>
<evidence type="ECO:0000256" key="1">
    <source>
        <dbReference type="ARBA" id="ARBA00000718"/>
    </source>
</evidence>
<dbReference type="Gene3D" id="3.20.20.70">
    <property type="entry name" value="Aldolase class I"/>
    <property type="match status" value="1"/>
</dbReference>
<keyword evidence="4" id="KW-0456">Lyase</keyword>
<dbReference type="EMBL" id="CP001941">
    <property type="protein sequence ID" value="ADD08268.1"/>
    <property type="molecule type" value="Genomic_DNA"/>
</dbReference>
<dbReference type="GeneID" id="8827400"/>
<dbReference type="GO" id="GO:0043801">
    <property type="term" value="F:hexulose-6-phosphate synthase activity"/>
    <property type="evidence" value="ECO:0007669"/>
    <property type="project" value="UniProtKB-EC"/>
</dbReference>
<dbReference type="Pfam" id="PF00215">
    <property type="entry name" value="OMPdecase"/>
    <property type="match status" value="1"/>
</dbReference>
<dbReference type="NCBIfam" id="TIGR03128">
    <property type="entry name" value="RuMP_HxlA"/>
    <property type="match status" value="1"/>
</dbReference>
<dbReference type="Pfam" id="PF03737">
    <property type="entry name" value="RraA-like"/>
    <property type="match status" value="1"/>
</dbReference>
<dbReference type="EC" id="4.1.2.43" evidence="3"/>
<evidence type="ECO:0000313" key="7">
    <source>
        <dbReference type="EMBL" id="ADD08268.1"/>
    </source>
</evidence>
<dbReference type="SMART" id="SM00934">
    <property type="entry name" value="OMPdecase"/>
    <property type="match status" value="1"/>
</dbReference>
<dbReference type="GO" id="GO:0006207">
    <property type="term" value="P:'de novo' pyrimidine nucleobase biosynthetic process"/>
    <property type="evidence" value="ECO:0007669"/>
    <property type="project" value="InterPro"/>
</dbReference>
<dbReference type="InterPro" id="IPR017120">
    <property type="entry name" value="Bifunct_HPS/DMK_prd"/>
</dbReference>
<dbReference type="AlphaFoldDB" id="B5IA94"/>
<dbReference type="GO" id="GO:0004590">
    <property type="term" value="F:orotidine-5'-phosphate decarboxylase activity"/>
    <property type="evidence" value="ECO:0007669"/>
    <property type="project" value="InterPro"/>
</dbReference>
<dbReference type="FunFam" id="3.20.20.70:FF:000022">
    <property type="entry name" value="3-keto-L-gulonate-6-phosphate decarboxylase UlaD"/>
    <property type="match status" value="1"/>
</dbReference>
<dbReference type="InterPro" id="IPR013785">
    <property type="entry name" value="Aldolase_TIM"/>
</dbReference>
<gene>
    <name evidence="7" type="ordered locus">Aboo_0457</name>
</gene>
<dbReference type="InterPro" id="IPR017553">
    <property type="entry name" value="3-hexulose-6-phosphate_synth"/>
</dbReference>
<dbReference type="Gene3D" id="3.50.30.40">
    <property type="entry name" value="Ribonuclease E inhibitor RraA/RraA-like"/>
    <property type="match status" value="1"/>
</dbReference>
<dbReference type="OrthoDB" id="15246at2157"/>
<evidence type="ECO:0000256" key="5">
    <source>
        <dbReference type="ARBA" id="ARBA00023277"/>
    </source>
</evidence>
<dbReference type="CDD" id="cd04726">
    <property type="entry name" value="KGPDC_HPS"/>
    <property type="match status" value="1"/>
</dbReference>
<dbReference type="InterPro" id="IPR011060">
    <property type="entry name" value="RibuloseP-bd_barrel"/>
</dbReference>
<dbReference type="GO" id="GO:0033982">
    <property type="term" value="F:3-dehydro-L-gulonate-6-phosphate decarboxylase activity"/>
    <property type="evidence" value="ECO:0007669"/>
    <property type="project" value="TreeGrafter"/>
</dbReference>
<evidence type="ECO:0000256" key="4">
    <source>
        <dbReference type="ARBA" id="ARBA00023239"/>
    </source>
</evidence>
<reference evidence="7" key="1">
    <citation type="submission" date="2010-02" db="EMBL/GenBank/DDBJ databases">
        <title>Complete sequence of Aciduliprofundum boonei T469.</title>
        <authorList>
            <consortium name="US DOE Joint Genome Institute"/>
            <person name="Lucas S."/>
            <person name="Copeland A."/>
            <person name="Lapidus A."/>
            <person name="Cheng J.-F."/>
            <person name="Bruce D."/>
            <person name="Goodwin L."/>
            <person name="Pitluck S."/>
            <person name="Saunders E."/>
            <person name="Detter J.C."/>
            <person name="Han C."/>
            <person name="Tapia R."/>
            <person name="Land M."/>
            <person name="Hauser L."/>
            <person name="Kyrpides N."/>
            <person name="Mikhailova N."/>
            <person name="Flores G."/>
            <person name="Reysenbach A.-L."/>
            <person name="Woyke T."/>
        </authorList>
    </citation>
    <scope>NUCLEOTIDE SEQUENCE</scope>
    <source>
        <strain evidence="7">T469</strain>
    </source>
</reference>
<keyword evidence="5" id="KW-0119">Carbohydrate metabolism</keyword>
<dbReference type="HOGENOM" id="CLU_637161_0_0_2"/>
<dbReference type="STRING" id="439481.Aboo_0457"/>
<accession>B5IA94</accession>
<dbReference type="PANTHER" id="PTHR35039:SF3">
    <property type="entry name" value="3-KETO-L-GULONATE-6-PHOSPHATE DECARBOXYLASE SGBH-RELATED"/>
    <property type="match status" value="1"/>
</dbReference>
<comment type="similarity">
    <text evidence="2">Belongs to the HPS/KGPDC family. HPS subfamily.</text>
</comment>
<organism evidence="7 8">
    <name type="scientific">Aciduliprofundum boonei (strain DSM 19572 / T469)</name>
    <dbReference type="NCBI Taxonomy" id="439481"/>
    <lineage>
        <taxon>Archaea</taxon>
        <taxon>Methanobacteriati</taxon>
        <taxon>Thermoplasmatota</taxon>
        <taxon>DHVE2 group</taxon>
        <taxon>Candidatus Aciduliprofundum</taxon>
    </lineage>
</organism>
<dbReference type="Proteomes" id="UP000001400">
    <property type="component" value="Chromosome"/>
</dbReference>